<accession>A0AAU7CUT9</accession>
<dbReference type="AlphaFoldDB" id="A0AAU7CUT9"/>
<proteinExistence type="predicted"/>
<dbReference type="KEGG" id="epl:P4G45_12920"/>
<gene>
    <name evidence="1" type="ORF">P4G45_12920</name>
</gene>
<dbReference type="RefSeq" id="WP_348266892.1">
    <property type="nucleotide sequence ID" value="NZ_CP121194.1"/>
</dbReference>
<name>A0AAU7CUT9_9BACT</name>
<dbReference type="EMBL" id="CP121194">
    <property type="protein sequence ID" value="XBH09382.1"/>
    <property type="molecule type" value="Genomic_DNA"/>
</dbReference>
<evidence type="ECO:0008006" key="2">
    <source>
        <dbReference type="Google" id="ProtNLM"/>
    </source>
</evidence>
<reference evidence="1" key="1">
    <citation type="submission" date="2023-03" db="EMBL/GenBank/DDBJ databases">
        <title>Edaphobacter sp.</title>
        <authorList>
            <person name="Huber K.J."/>
            <person name="Papendorf J."/>
            <person name="Pilke C."/>
            <person name="Bunk B."/>
            <person name="Sproeer C."/>
            <person name="Pester M."/>
        </authorList>
    </citation>
    <scope>NUCLEOTIDE SEQUENCE</scope>
    <source>
        <strain evidence="1">DSM 109919</strain>
    </source>
</reference>
<sequence>MDFLPTSLGTRPRLAVEVRAEGVVAARAEDAAALLTAVARADVADGAVVPGLKAGNIGDRGGVVAAVRKVLDQVAGRGSERSVGRDVTVVVPDAAVRVLLLDFDQLPSKVTEALPVVRFRLKKLLPFDADLAAVSYQVMSSERGVVRVLAVAMPKDVLDEYEGVVSAAGYLPGAVLPSTLAALAGLDTTEAPALVVNAGIGGVTTAIVKGGILLLHRTLDLTANVEDAVAAVVMAAEAAPGGDWERSRLPGGYDRLDAEAAMQTAVIEKAEMRGLASTAAAQAAANEVIQAISVAAAYFEDTLQVAPETLLATGTMGADGVAAMMEANGLEGLRVQEMMDASMIETGAVSASVARGWLAGVRGALKS</sequence>
<evidence type="ECO:0000313" key="1">
    <source>
        <dbReference type="EMBL" id="XBH09382.1"/>
    </source>
</evidence>
<protein>
    <recommendedName>
        <fullName evidence="2">Type IV pilus assembly protein PilM</fullName>
    </recommendedName>
</protein>
<organism evidence="1">
    <name type="scientific">Edaphobacter paludis</name>
    <dbReference type="NCBI Taxonomy" id="3035702"/>
    <lineage>
        <taxon>Bacteria</taxon>
        <taxon>Pseudomonadati</taxon>
        <taxon>Acidobacteriota</taxon>
        <taxon>Terriglobia</taxon>
        <taxon>Terriglobales</taxon>
        <taxon>Acidobacteriaceae</taxon>
        <taxon>Edaphobacter</taxon>
    </lineage>
</organism>